<dbReference type="PRINTS" id="PR00455">
    <property type="entry name" value="HTHTETR"/>
</dbReference>
<evidence type="ECO:0000313" key="6">
    <source>
        <dbReference type="EMBL" id="OWY35522.1"/>
    </source>
</evidence>
<keyword evidence="1" id="KW-0805">Transcription regulation</keyword>
<dbReference type="SUPFAM" id="SSF48498">
    <property type="entry name" value="Tetracyclin repressor-like, C-terminal domain"/>
    <property type="match status" value="1"/>
</dbReference>
<evidence type="ECO:0000256" key="2">
    <source>
        <dbReference type="ARBA" id="ARBA00023125"/>
    </source>
</evidence>
<name>A0A225SX08_9BURK</name>
<evidence type="ECO:0000256" key="4">
    <source>
        <dbReference type="PROSITE-ProRule" id="PRU00335"/>
    </source>
</evidence>
<accession>A0A225SX08</accession>
<feature type="DNA-binding region" description="H-T-H motif" evidence="4">
    <location>
        <begin position="70"/>
        <end position="89"/>
    </location>
</feature>
<protein>
    <submittedName>
        <fullName evidence="6">TetR family transcriptional regulator</fullName>
    </submittedName>
</protein>
<dbReference type="AlphaFoldDB" id="A0A225SX08"/>
<evidence type="ECO:0000256" key="3">
    <source>
        <dbReference type="ARBA" id="ARBA00023163"/>
    </source>
</evidence>
<dbReference type="Pfam" id="PF16859">
    <property type="entry name" value="TetR_C_11"/>
    <property type="match status" value="1"/>
</dbReference>
<evidence type="ECO:0000256" key="1">
    <source>
        <dbReference type="ARBA" id="ARBA00023015"/>
    </source>
</evidence>
<dbReference type="PANTHER" id="PTHR30055:SF148">
    <property type="entry name" value="TETR-FAMILY TRANSCRIPTIONAL REGULATOR"/>
    <property type="match status" value="1"/>
</dbReference>
<evidence type="ECO:0000259" key="5">
    <source>
        <dbReference type="PROSITE" id="PS50977"/>
    </source>
</evidence>
<gene>
    <name evidence="6" type="ORF">CEJ45_06810</name>
</gene>
<dbReference type="PANTHER" id="PTHR30055">
    <property type="entry name" value="HTH-TYPE TRANSCRIPTIONAL REGULATOR RUTR"/>
    <property type="match status" value="1"/>
</dbReference>
<evidence type="ECO:0000313" key="7">
    <source>
        <dbReference type="Proteomes" id="UP000214747"/>
    </source>
</evidence>
<dbReference type="InterPro" id="IPR050109">
    <property type="entry name" value="HTH-type_TetR-like_transc_reg"/>
</dbReference>
<organism evidence="6 7">
    <name type="scientific">Herbaspirillum aquaticum</name>
    <dbReference type="NCBI Taxonomy" id="568783"/>
    <lineage>
        <taxon>Bacteria</taxon>
        <taxon>Pseudomonadati</taxon>
        <taxon>Pseudomonadota</taxon>
        <taxon>Betaproteobacteria</taxon>
        <taxon>Burkholderiales</taxon>
        <taxon>Oxalobacteraceae</taxon>
        <taxon>Herbaspirillum</taxon>
    </lineage>
</organism>
<reference evidence="6 7" key="1">
    <citation type="journal article" date="2010" name="Int. J. Syst. Evol. Microbiol.">
        <title>Reclassification of Herbaspirillum putei as a later heterotypic synonym of Herbaspirillum huttiense, with the description of H. huttiense subsp. huttiense subsp. nov. and H. huttiense subsp. putei subsp. nov., comb. nov., and description of Herbaspirillum aquaticum sp. nov.</title>
        <authorList>
            <person name="Dobritsa A.P."/>
            <person name="Reddy M.C."/>
            <person name="Samadpour M."/>
        </authorList>
    </citation>
    <scope>NUCLEOTIDE SEQUENCE [LARGE SCALE GENOMIC DNA]</scope>
    <source>
        <strain evidence="6 7">IEH 4430</strain>
    </source>
</reference>
<dbReference type="InterPro" id="IPR001647">
    <property type="entry name" value="HTH_TetR"/>
</dbReference>
<dbReference type="SUPFAM" id="SSF46689">
    <property type="entry name" value="Homeodomain-like"/>
    <property type="match status" value="1"/>
</dbReference>
<dbReference type="PROSITE" id="PS50977">
    <property type="entry name" value="HTH_TETR_2"/>
    <property type="match status" value="1"/>
</dbReference>
<dbReference type="Gene3D" id="1.10.10.60">
    <property type="entry name" value="Homeodomain-like"/>
    <property type="match status" value="1"/>
</dbReference>
<sequence length="242" mass="26993">MRFFAVNRSSCPKACRYQERNTCLCHLEHIISLTFISDPATGRRRNAVSHDAILDATYVMLEEIGFDKLSLEGVAARAGVGKATIYRWWPNKSALAMEALLRAVEPMPPIGDSGSARDDIEQHMLQLSQLLGGKSGRVVREMIALAQFEPESKRIFNDSYLEPRRLALVNVLRRGAQRGEFREDADLNLVFDLLYAPVLQRLLTGSGDIDERQIQSQLKLVLGSIALSQPILTPSKISSQQA</sequence>
<dbReference type="GO" id="GO:0003700">
    <property type="term" value="F:DNA-binding transcription factor activity"/>
    <property type="evidence" value="ECO:0007669"/>
    <property type="project" value="TreeGrafter"/>
</dbReference>
<dbReference type="InterPro" id="IPR036271">
    <property type="entry name" value="Tet_transcr_reg_TetR-rel_C_sf"/>
</dbReference>
<dbReference type="Proteomes" id="UP000214747">
    <property type="component" value="Unassembled WGS sequence"/>
</dbReference>
<keyword evidence="3" id="KW-0804">Transcription</keyword>
<dbReference type="GO" id="GO:0000976">
    <property type="term" value="F:transcription cis-regulatory region binding"/>
    <property type="evidence" value="ECO:0007669"/>
    <property type="project" value="TreeGrafter"/>
</dbReference>
<dbReference type="InterPro" id="IPR009057">
    <property type="entry name" value="Homeodomain-like_sf"/>
</dbReference>
<comment type="caution">
    <text evidence="6">The sequence shown here is derived from an EMBL/GenBank/DDBJ whole genome shotgun (WGS) entry which is preliminary data.</text>
</comment>
<dbReference type="Pfam" id="PF00440">
    <property type="entry name" value="TetR_N"/>
    <property type="match status" value="1"/>
</dbReference>
<dbReference type="InterPro" id="IPR011075">
    <property type="entry name" value="TetR_C"/>
</dbReference>
<proteinExistence type="predicted"/>
<keyword evidence="2 4" id="KW-0238">DNA-binding</keyword>
<feature type="domain" description="HTH tetR-type" evidence="5">
    <location>
        <begin position="47"/>
        <end position="107"/>
    </location>
</feature>
<keyword evidence="7" id="KW-1185">Reference proteome</keyword>
<dbReference type="Gene3D" id="1.10.357.10">
    <property type="entry name" value="Tetracycline Repressor, domain 2"/>
    <property type="match status" value="1"/>
</dbReference>
<dbReference type="EMBL" id="NJGV01000005">
    <property type="protein sequence ID" value="OWY35522.1"/>
    <property type="molecule type" value="Genomic_DNA"/>
</dbReference>